<evidence type="ECO:0000313" key="3">
    <source>
        <dbReference type="EMBL" id="GGF53664.1"/>
    </source>
</evidence>
<evidence type="ECO:0000256" key="2">
    <source>
        <dbReference type="SAM" id="SignalP"/>
    </source>
</evidence>
<proteinExistence type="predicted"/>
<keyword evidence="2" id="KW-0732">Signal</keyword>
<name>A0ABQ1VD96_9RHOB</name>
<accession>A0ABQ1VD96</accession>
<evidence type="ECO:0000256" key="1">
    <source>
        <dbReference type="SAM" id="MobiDB-lite"/>
    </source>
</evidence>
<evidence type="ECO:0000313" key="4">
    <source>
        <dbReference type="Proteomes" id="UP000640509"/>
    </source>
</evidence>
<gene>
    <name evidence="3" type="ORF">GCM10011402_02060</name>
</gene>
<dbReference type="Proteomes" id="UP000640509">
    <property type="component" value="Unassembled WGS sequence"/>
</dbReference>
<reference evidence="4" key="1">
    <citation type="journal article" date="2019" name="Int. J. Syst. Evol. Microbiol.">
        <title>The Global Catalogue of Microorganisms (GCM) 10K type strain sequencing project: providing services to taxonomists for standard genome sequencing and annotation.</title>
        <authorList>
            <consortium name="The Broad Institute Genomics Platform"/>
            <consortium name="The Broad Institute Genome Sequencing Center for Infectious Disease"/>
            <person name="Wu L."/>
            <person name="Ma J."/>
        </authorList>
    </citation>
    <scope>NUCLEOTIDE SEQUENCE [LARGE SCALE GENOMIC DNA]</scope>
    <source>
        <strain evidence="4">CGMCC 1.15419</strain>
    </source>
</reference>
<feature type="signal peptide" evidence="2">
    <location>
        <begin position="1"/>
        <end position="20"/>
    </location>
</feature>
<dbReference type="RefSeq" id="WP_103171892.1">
    <property type="nucleotide sequence ID" value="NZ_BMIV01000001.1"/>
</dbReference>
<feature type="chain" id="PRO_5045983220" evidence="2">
    <location>
        <begin position="21"/>
        <end position="85"/>
    </location>
</feature>
<comment type="caution">
    <text evidence="3">The sequence shown here is derived from an EMBL/GenBank/DDBJ whole genome shotgun (WGS) entry which is preliminary data.</text>
</comment>
<organism evidence="3 4">
    <name type="scientific">Paracoccus acridae</name>
    <dbReference type="NCBI Taxonomy" id="1795310"/>
    <lineage>
        <taxon>Bacteria</taxon>
        <taxon>Pseudomonadati</taxon>
        <taxon>Pseudomonadota</taxon>
        <taxon>Alphaproteobacteria</taxon>
        <taxon>Rhodobacterales</taxon>
        <taxon>Paracoccaceae</taxon>
        <taxon>Paracoccus</taxon>
    </lineage>
</organism>
<sequence length="85" mass="8924">MSRLLVCIATASLLSVTTQAGLAQDAHERPEPDPGPSQVSQVEVEAGKLYSPYDLATSGLSAKDLVPVSNFVSSGRIDPPSRNDN</sequence>
<feature type="region of interest" description="Disordered" evidence="1">
    <location>
        <begin position="19"/>
        <end position="41"/>
    </location>
</feature>
<protein>
    <submittedName>
        <fullName evidence="3">Uncharacterized protein</fullName>
    </submittedName>
</protein>
<dbReference type="EMBL" id="BMIV01000001">
    <property type="protein sequence ID" value="GGF53664.1"/>
    <property type="molecule type" value="Genomic_DNA"/>
</dbReference>
<keyword evidence="4" id="KW-1185">Reference proteome</keyword>